<evidence type="ECO:0000259" key="1">
    <source>
        <dbReference type="Pfam" id="PF18962"/>
    </source>
</evidence>
<organism evidence="2 3">
    <name type="scientific">Flavisolibacter ginsengisoli DSM 18119</name>
    <dbReference type="NCBI Taxonomy" id="1121884"/>
    <lineage>
        <taxon>Bacteria</taxon>
        <taxon>Pseudomonadati</taxon>
        <taxon>Bacteroidota</taxon>
        <taxon>Chitinophagia</taxon>
        <taxon>Chitinophagales</taxon>
        <taxon>Chitinophagaceae</taxon>
        <taxon>Flavisolibacter</taxon>
    </lineage>
</organism>
<dbReference type="RefSeq" id="WP_084079724.1">
    <property type="nucleotide sequence ID" value="NZ_FQUU01000001.1"/>
</dbReference>
<feature type="domain" description="Secretion system C-terminal sorting" evidence="1">
    <location>
        <begin position="529"/>
        <end position="606"/>
    </location>
</feature>
<feature type="non-terminal residue" evidence="2">
    <location>
        <position position="1"/>
    </location>
</feature>
<protein>
    <submittedName>
        <fullName evidence="2">Por secretion system C-terminal sorting domain-containing protein</fullName>
    </submittedName>
</protein>
<dbReference type="OrthoDB" id="607399at2"/>
<evidence type="ECO:0000313" key="2">
    <source>
        <dbReference type="EMBL" id="SHE28349.1"/>
    </source>
</evidence>
<accession>A0A1M4S820</accession>
<keyword evidence="3" id="KW-1185">Reference proteome</keyword>
<name>A0A1M4S820_9BACT</name>
<evidence type="ECO:0000313" key="3">
    <source>
        <dbReference type="Proteomes" id="UP000184048"/>
    </source>
</evidence>
<dbReference type="Pfam" id="PF18962">
    <property type="entry name" value="Por_Secre_tail"/>
    <property type="match status" value="1"/>
</dbReference>
<dbReference type="Proteomes" id="UP000184048">
    <property type="component" value="Unassembled WGS sequence"/>
</dbReference>
<reference evidence="2 3" key="1">
    <citation type="submission" date="2016-11" db="EMBL/GenBank/DDBJ databases">
        <authorList>
            <person name="Jaros S."/>
            <person name="Januszkiewicz K."/>
            <person name="Wedrychowicz H."/>
        </authorList>
    </citation>
    <scope>NUCLEOTIDE SEQUENCE [LARGE SCALE GENOMIC DNA]</scope>
    <source>
        <strain evidence="2 3">DSM 18119</strain>
    </source>
</reference>
<dbReference type="AlphaFoldDB" id="A0A1M4S820"/>
<dbReference type="STRING" id="1121884.SAMN02745131_00001"/>
<proteinExistence type="predicted"/>
<dbReference type="InterPro" id="IPR026444">
    <property type="entry name" value="Secre_tail"/>
</dbReference>
<dbReference type="NCBIfam" id="TIGR04183">
    <property type="entry name" value="Por_Secre_tail"/>
    <property type="match status" value="1"/>
</dbReference>
<dbReference type="EMBL" id="FQUU01000001">
    <property type="protein sequence ID" value="SHE28349.1"/>
    <property type="molecule type" value="Genomic_DNA"/>
</dbReference>
<dbReference type="SUPFAM" id="SSF50939">
    <property type="entry name" value="Sialidases"/>
    <property type="match status" value="1"/>
</dbReference>
<dbReference type="InterPro" id="IPR036278">
    <property type="entry name" value="Sialidase_sf"/>
</dbReference>
<gene>
    <name evidence="2" type="ORF">SAMN02745131_00001</name>
</gene>
<sequence>AGQSYTIQPADVTPPVVSSINRQTPSTQVTSATSVVYRATFSETVSGVDATDFTLTVLSGNPSGTISNVAAVAGTSNAAYDVTVSSISGAGDLRLDLKASGTGITDASANPISGGFTSGQSYTIQPVSTQPGFASVTLLGSIPIAEKTADKPQAKAWKYANRWWCVLSATSGTQIFRLDGTSWTSVLTLTTKSSRPDCWIVGNVVHILLYKGASNNSFIYSIEYDPATNAYKLWSQRQSAVTLSFPAGSETADLTVDGQGRMWAASAGVSEVYVWWSDAPYSTWSAPIIIATGVKDDDICAITAIPNKGKIGIFWSNQNTKRFGFKTHNDGASPSNWSADEVPASQSAIDNTTAGMADDHMNLKVASDGTLYCAAKTSYNTNGFSKLILLIRRPNGTWDNAYPVTMNPEGTQPIVILNETLGKLKVVYATVENGGDIVYRESSTSNISFGSPKLLFGNNGKLYDYVTSTHQNYNPDIVLIATNLSTNPLQAVSVLATDGNNALSSISPSRTPKDQNLEVQQSKAILKAYPNPSTGNTRIDFSLTESNAYAITLYDAKGTKLFVLSQGWAEAKVQNTIWLNTSSLANGLYLINIKTNNVSQTLKLLVKQ</sequence>